<protein>
    <submittedName>
        <fullName evidence="1 2">Beta chain spectrin</fullName>
    </submittedName>
</protein>
<dbReference type="STRING" id="7176.B0X0V8"/>
<gene>
    <name evidence="2" type="primary">6046012</name>
    <name evidence="1" type="ORF">CpipJ_CPIJ011889</name>
</gene>
<dbReference type="PANTHER" id="PTHR11915">
    <property type="entry name" value="SPECTRIN/FILAMIN RELATED CYTOSKELETAL PROTEIN"/>
    <property type="match status" value="1"/>
</dbReference>
<dbReference type="InterPro" id="IPR002017">
    <property type="entry name" value="Spectrin_repeat"/>
</dbReference>
<reference evidence="1" key="1">
    <citation type="submission" date="2007-03" db="EMBL/GenBank/DDBJ databases">
        <title>Annotation of Culex pipiens quinquefasciatus.</title>
        <authorList>
            <consortium name="The Broad Institute Genome Sequencing Platform"/>
            <person name="Atkinson P.W."/>
            <person name="Hemingway J."/>
            <person name="Christensen B.M."/>
            <person name="Higgs S."/>
            <person name="Kodira C."/>
            <person name="Hannick L."/>
            <person name="Megy K."/>
            <person name="O'Leary S."/>
            <person name="Pearson M."/>
            <person name="Haas B.J."/>
            <person name="Mauceli E."/>
            <person name="Wortman J.R."/>
            <person name="Lee N.H."/>
            <person name="Guigo R."/>
            <person name="Stanke M."/>
            <person name="Alvarado L."/>
            <person name="Amedeo P."/>
            <person name="Antoine C.H."/>
            <person name="Arensburger P."/>
            <person name="Bidwell S.L."/>
            <person name="Crawford M."/>
            <person name="Camaro F."/>
            <person name="Devon K."/>
            <person name="Engels R."/>
            <person name="Hammond M."/>
            <person name="Howarth C."/>
            <person name="Koehrsen M."/>
            <person name="Lawson D."/>
            <person name="Montgomery P."/>
            <person name="Nene V."/>
            <person name="Nusbaum C."/>
            <person name="Puiu D."/>
            <person name="Romero-Severson J."/>
            <person name="Severson D.W."/>
            <person name="Shumway M."/>
            <person name="Sisk P."/>
            <person name="Stolte C."/>
            <person name="Zeng Q."/>
            <person name="Eisenstadt E."/>
            <person name="Fraser-Liggett C."/>
            <person name="Strausberg R."/>
            <person name="Galagan J."/>
            <person name="Birren B."/>
            <person name="Collins F.H."/>
        </authorList>
    </citation>
    <scope>NUCLEOTIDE SEQUENCE [LARGE SCALE GENOMIC DNA]</scope>
    <source>
        <strain evidence="1">JHB</strain>
    </source>
</reference>
<name>B0X0V8_CULQU</name>
<dbReference type="KEGG" id="cqu:CpipJ_CPIJ011889"/>
<evidence type="ECO:0000313" key="3">
    <source>
        <dbReference type="Proteomes" id="UP000002320"/>
    </source>
</evidence>
<dbReference type="EMBL" id="DS232246">
    <property type="protein sequence ID" value="EDS38350.1"/>
    <property type="molecule type" value="Genomic_DNA"/>
</dbReference>
<reference evidence="2" key="2">
    <citation type="submission" date="2020-05" db="UniProtKB">
        <authorList>
            <consortium name="EnsemblMetazoa"/>
        </authorList>
    </citation>
    <scope>IDENTIFICATION</scope>
    <source>
        <strain evidence="2">JHB</strain>
    </source>
</reference>
<dbReference type="AlphaFoldDB" id="B0X0V8"/>
<dbReference type="Proteomes" id="UP000002320">
    <property type="component" value="Unassembled WGS sequence"/>
</dbReference>
<dbReference type="eggNOG" id="KOG0517">
    <property type="taxonomic scope" value="Eukaryota"/>
</dbReference>
<organism>
    <name type="scientific">Culex quinquefasciatus</name>
    <name type="common">Southern house mosquito</name>
    <name type="synonym">Culex pungens</name>
    <dbReference type="NCBI Taxonomy" id="7176"/>
    <lineage>
        <taxon>Eukaryota</taxon>
        <taxon>Metazoa</taxon>
        <taxon>Ecdysozoa</taxon>
        <taxon>Arthropoda</taxon>
        <taxon>Hexapoda</taxon>
        <taxon>Insecta</taxon>
        <taxon>Pterygota</taxon>
        <taxon>Neoptera</taxon>
        <taxon>Endopterygota</taxon>
        <taxon>Diptera</taxon>
        <taxon>Nematocera</taxon>
        <taxon>Culicoidea</taxon>
        <taxon>Culicidae</taxon>
        <taxon>Culicinae</taxon>
        <taxon>Culicini</taxon>
        <taxon>Culex</taxon>
        <taxon>Culex</taxon>
    </lineage>
</organism>
<keyword evidence="3" id="KW-1185">Reference proteome</keyword>
<dbReference type="InParanoid" id="B0X0V8"/>
<proteinExistence type="predicted"/>
<accession>B0X0V8</accession>
<dbReference type="HOGENOM" id="CLU_1908734_0_0_1"/>
<dbReference type="VEuPathDB" id="VectorBase:CPIJ011889"/>
<dbReference type="Pfam" id="PF00435">
    <property type="entry name" value="Spectrin"/>
    <property type="match status" value="1"/>
</dbReference>
<dbReference type="EnsemblMetazoa" id="CPIJ011889-RA">
    <property type="protein sequence ID" value="CPIJ011889-PA"/>
    <property type="gene ID" value="CPIJ011889"/>
</dbReference>
<evidence type="ECO:0000313" key="2">
    <source>
        <dbReference type="EnsemblMetazoa" id="CPIJ011889-PA"/>
    </source>
</evidence>
<sequence length="133" mass="15576">MLDVLRLVSSEDVGRDEQIVQILLKMHKHVADELKNYAETIELLHTQAKNLTLIEPEQQKKLMELTKLRKQRLHDALSLYWLISESDGVKQWISEKEFMLKTMDHGPRTSRVDERQRVACCRCQPTCSPADEF</sequence>
<dbReference type="Gene3D" id="1.20.58.60">
    <property type="match status" value="1"/>
</dbReference>
<evidence type="ECO:0000313" key="1">
    <source>
        <dbReference type="EMBL" id="EDS38350.1"/>
    </source>
</evidence>
<dbReference type="SUPFAM" id="SSF46966">
    <property type="entry name" value="Spectrin repeat"/>
    <property type="match status" value="1"/>
</dbReference>